<comment type="similarity">
    <text evidence="1">Belongs to the TRIM/RBCC family.</text>
</comment>
<evidence type="ECO:0000313" key="8">
    <source>
        <dbReference type="EMBL" id="KAK3551266.1"/>
    </source>
</evidence>
<dbReference type="PROSITE" id="PS50119">
    <property type="entry name" value="ZF_BBOX"/>
    <property type="match status" value="2"/>
</dbReference>
<dbReference type="SMART" id="SM00184">
    <property type="entry name" value="RING"/>
    <property type="match status" value="2"/>
</dbReference>
<evidence type="ECO:0000256" key="3">
    <source>
        <dbReference type="ARBA" id="ARBA00022771"/>
    </source>
</evidence>
<dbReference type="PROSITE" id="PS50089">
    <property type="entry name" value="ZF_RING_2"/>
    <property type="match status" value="2"/>
</dbReference>
<dbReference type="AlphaFoldDB" id="A0AAE0V9Y7"/>
<feature type="domain" description="RING-type" evidence="6">
    <location>
        <begin position="363"/>
        <end position="404"/>
    </location>
</feature>
<name>A0AAE0V9Y7_9TELE</name>
<dbReference type="GO" id="GO:0008270">
    <property type="term" value="F:zinc ion binding"/>
    <property type="evidence" value="ECO:0007669"/>
    <property type="project" value="UniProtKB-KW"/>
</dbReference>
<proteinExistence type="inferred from homology"/>
<keyword evidence="9" id="KW-1185">Reference proteome</keyword>
<dbReference type="SUPFAM" id="SSF57850">
    <property type="entry name" value="RING/U-box"/>
    <property type="match status" value="2"/>
</dbReference>
<comment type="caution">
    <text evidence="8">The sequence shown here is derived from an EMBL/GenBank/DDBJ whole genome shotgun (WGS) entry which is preliminary data.</text>
</comment>
<accession>A0AAE0V9Y7</accession>
<dbReference type="InterPro" id="IPR017907">
    <property type="entry name" value="Znf_RING_CS"/>
</dbReference>
<dbReference type="InterPro" id="IPR027370">
    <property type="entry name" value="Znf-RING_euk"/>
</dbReference>
<dbReference type="InterPro" id="IPR001841">
    <property type="entry name" value="Znf_RING"/>
</dbReference>
<dbReference type="Pfam" id="PF13445">
    <property type="entry name" value="zf-RING_UBOX"/>
    <property type="match status" value="1"/>
</dbReference>
<reference evidence="8" key="1">
    <citation type="submission" date="2023-06" db="EMBL/GenBank/DDBJ databases">
        <title>Male Hemibagrus guttatus genome.</title>
        <authorList>
            <person name="Bian C."/>
        </authorList>
    </citation>
    <scope>NUCLEOTIDE SEQUENCE</scope>
    <source>
        <strain evidence="8">Male_cb2023</strain>
        <tissue evidence="8">Muscle</tissue>
    </source>
</reference>
<dbReference type="InterPro" id="IPR050143">
    <property type="entry name" value="TRIM/RBCC"/>
</dbReference>
<feature type="domain" description="B box-type" evidence="7">
    <location>
        <begin position="100"/>
        <end position="141"/>
    </location>
</feature>
<evidence type="ECO:0000259" key="6">
    <source>
        <dbReference type="PROSITE" id="PS50089"/>
    </source>
</evidence>
<dbReference type="InterPro" id="IPR013083">
    <property type="entry name" value="Znf_RING/FYVE/PHD"/>
</dbReference>
<dbReference type="Pfam" id="PF00643">
    <property type="entry name" value="zf-B_box"/>
    <property type="match status" value="2"/>
</dbReference>
<sequence length="537" mass="62143">MASGLSHQIRCPVCLNDLRDPVCLPCEHFYCRRCITEHMTRNVANTKCPECRRPFTPNDIRVNRVLRNLVDAAKDHLREHQALIDRVTSASARTSTINRDFTERCIYHNEKLKLFCVTDQKLICVVCKEEMTHRGHSFKTLDAAFHDKKKKTTETLETLLGVDNMLVDLINEQAEEILKTMGKSKSLSDQMSNQFMKLHQFLDDKEKEVKRKLEEEENQILGIMGINMFTMEEMLSDTGEKQGMIRSALEMNQPSQFLQWWNENGRFVVREVFTSNSTHLTLEDLSVVPDTLSLGPYETYLQFFVWKEMLRFIQLVPHHHTVEDKGDQSISISPSGLCIQPKKIDKPYTEAAMDSRLFKQIQCSVCLGEFTDPVSLLCDHTFCRQCISNHSQTSSRLRLCPECRRPYTMWDLRSNRVLRNMVDAVREHLTEQQALRDRDMAVAGANGPKAGLFVEPEKLVCPDHDERLKLFCETDQKLVCLICRDGDKHQGHKFKPVDEAAEPKKEMLKEPLSFISKDNTELEELIKRQTNEITKTE</sequence>
<keyword evidence="3 5" id="KW-0863">Zinc-finger</keyword>
<evidence type="ECO:0000256" key="4">
    <source>
        <dbReference type="ARBA" id="ARBA00022833"/>
    </source>
</evidence>
<dbReference type="Pfam" id="PF00097">
    <property type="entry name" value="zf-C3HC4"/>
    <property type="match status" value="1"/>
</dbReference>
<dbReference type="PROSITE" id="PS00518">
    <property type="entry name" value="ZF_RING_1"/>
    <property type="match status" value="2"/>
</dbReference>
<dbReference type="PANTHER" id="PTHR24103">
    <property type="entry name" value="E3 UBIQUITIN-PROTEIN LIGASE TRIM"/>
    <property type="match status" value="1"/>
</dbReference>
<dbReference type="EMBL" id="JAUCMX010000003">
    <property type="protein sequence ID" value="KAK3551266.1"/>
    <property type="molecule type" value="Genomic_DNA"/>
</dbReference>
<dbReference type="SUPFAM" id="SSF57845">
    <property type="entry name" value="B-box zinc-binding domain"/>
    <property type="match status" value="2"/>
</dbReference>
<evidence type="ECO:0000256" key="1">
    <source>
        <dbReference type="ARBA" id="ARBA00008518"/>
    </source>
</evidence>
<evidence type="ECO:0000259" key="7">
    <source>
        <dbReference type="PROSITE" id="PS50119"/>
    </source>
</evidence>
<dbReference type="Proteomes" id="UP001274896">
    <property type="component" value="Unassembled WGS sequence"/>
</dbReference>
<dbReference type="Gene3D" id="3.30.160.60">
    <property type="entry name" value="Classic Zinc Finger"/>
    <property type="match status" value="2"/>
</dbReference>
<feature type="domain" description="B box-type" evidence="7">
    <location>
        <begin position="456"/>
        <end position="497"/>
    </location>
</feature>
<dbReference type="Gene3D" id="3.30.40.10">
    <property type="entry name" value="Zinc/RING finger domain, C3HC4 (zinc finger)"/>
    <property type="match status" value="2"/>
</dbReference>
<organism evidence="8 9">
    <name type="scientific">Hemibagrus guttatus</name>
    <dbReference type="NCBI Taxonomy" id="175788"/>
    <lineage>
        <taxon>Eukaryota</taxon>
        <taxon>Metazoa</taxon>
        <taxon>Chordata</taxon>
        <taxon>Craniata</taxon>
        <taxon>Vertebrata</taxon>
        <taxon>Euteleostomi</taxon>
        <taxon>Actinopterygii</taxon>
        <taxon>Neopterygii</taxon>
        <taxon>Teleostei</taxon>
        <taxon>Ostariophysi</taxon>
        <taxon>Siluriformes</taxon>
        <taxon>Bagridae</taxon>
        <taxon>Hemibagrus</taxon>
    </lineage>
</organism>
<dbReference type="SMART" id="SM00336">
    <property type="entry name" value="BBOX"/>
    <property type="match status" value="2"/>
</dbReference>
<gene>
    <name evidence="8" type="ORF">QTP70_013969</name>
</gene>
<dbReference type="InterPro" id="IPR018957">
    <property type="entry name" value="Znf_C3HC4_RING-type"/>
</dbReference>
<dbReference type="InterPro" id="IPR000315">
    <property type="entry name" value="Znf_B-box"/>
</dbReference>
<feature type="domain" description="RING-type" evidence="6">
    <location>
        <begin position="11"/>
        <end position="52"/>
    </location>
</feature>
<evidence type="ECO:0000256" key="5">
    <source>
        <dbReference type="PROSITE-ProRule" id="PRU00024"/>
    </source>
</evidence>
<protein>
    <submittedName>
        <fullName evidence="8">Uncharacterized protein</fullName>
    </submittedName>
</protein>
<feature type="non-terminal residue" evidence="8">
    <location>
        <position position="537"/>
    </location>
</feature>
<evidence type="ECO:0000313" key="9">
    <source>
        <dbReference type="Proteomes" id="UP001274896"/>
    </source>
</evidence>
<evidence type="ECO:0000256" key="2">
    <source>
        <dbReference type="ARBA" id="ARBA00022723"/>
    </source>
</evidence>
<keyword evidence="2" id="KW-0479">Metal-binding</keyword>
<keyword evidence="4" id="KW-0862">Zinc</keyword>
<dbReference type="CDD" id="cd19800">
    <property type="entry name" value="Bbox2_xNF7-like"/>
    <property type="match status" value="1"/>
</dbReference>